<dbReference type="AlphaFoldDB" id="A0A0L6VGC8"/>
<keyword evidence="2" id="KW-1185">Reference proteome</keyword>
<gene>
    <name evidence="1" type="ORF">VP01_1792g4</name>
</gene>
<proteinExistence type="predicted"/>
<reference evidence="1 2" key="1">
    <citation type="submission" date="2015-08" db="EMBL/GenBank/DDBJ databases">
        <title>Next Generation Sequencing and Analysis of the Genome of Puccinia sorghi L Schw, the Causal Agent of Maize Common Rust.</title>
        <authorList>
            <person name="Rochi L."/>
            <person name="Burguener G."/>
            <person name="Darino M."/>
            <person name="Turjanski A."/>
            <person name="Kreff E."/>
            <person name="Dieguez M.J."/>
            <person name="Sacco F."/>
        </authorList>
    </citation>
    <scope>NUCLEOTIDE SEQUENCE [LARGE SCALE GENOMIC DNA]</scope>
    <source>
        <strain evidence="1 2">RO10H11247</strain>
    </source>
</reference>
<sequence length="274" mass="29875">MSHSNLERFVSDLTDYNPKTLWDSIVSHFAAKKVENSTNALDCLFNTQFIVGEMEKLVSSNLEKKLLEAVAIFALKPLPPSFALKIELRRQGETHIQQAESAKALALTPAAQTQPPPLPQKNAVVNNPAVKIESKILNHNIWRCHLHLEKAIAFNQAAVEQHHTGQCIHLKNQTYFQSLNTVSSSVYGANGAAIPILGFGPATIPTVSGPVHLNLAYFTLSLSNSLISLTFYLCQGFSVVPTGNGSCFECQKGSKVLLSGTKMADLLIVDNKPL</sequence>
<dbReference type="Proteomes" id="UP000037035">
    <property type="component" value="Unassembled WGS sequence"/>
</dbReference>
<evidence type="ECO:0000313" key="2">
    <source>
        <dbReference type="Proteomes" id="UP000037035"/>
    </source>
</evidence>
<dbReference type="EMBL" id="LAVV01006606">
    <property type="protein sequence ID" value="KNZ59160.1"/>
    <property type="molecule type" value="Genomic_DNA"/>
</dbReference>
<accession>A0A0L6VGC8</accession>
<comment type="caution">
    <text evidence="1">The sequence shown here is derived from an EMBL/GenBank/DDBJ whole genome shotgun (WGS) entry which is preliminary data.</text>
</comment>
<protein>
    <submittedName>
        <fullName evidence="1">Uncharacterized protein</fullName>
    </submittedName>
</protein>
<dbReference type="VEuPathDB" id="FungiDB:VP01_1792g4"/>
<organism evidence="1 2">
    <name type="scientific">Puccinia sorghi</name>
    <dbReference type="NCBI Taxonomy" id="27349"/>
    <lineage>
        <taxon>Eukaryota</taxon>
        <taxon>Fungi</taxon>
        <taxon>Dikarya</taxon>
        <taxon>Basidiomycota</taxon>
        <taxon>Pucciniomycotina</taxon>
        <taxon>Pucciniomycetes</taxon>
        <taxon>Pucciniales</taxon>
        <taxon>Pucciniaceae</taxon>
        <taxon>Puccinia</taxon>
    </lineage>
</organism>
<name>A0A0L6VGC8_9BASI</name>
<evidence type="ECO:0000313" key="1">
    <source>
        <dbReference type="EMBL" id="KNZ59160.1"/>
    </source>
</evidence>